<dbReference type="RefSeq" id="WP_127056789.1">
    <property type="nucleotide sequence ID" value="NZ_RSCM01000027.1"/>
</dbReference>
<dbReference type="Pfam" id="PF08765">
    <property type="entry name" value="Mor"/>
    <property type="match status" value="1"/>
</dbReference>
<dbReference type="AlphaFoldDB" id="A0A3S5K2M6"/>
<dbReference type="OrthoDB" id="8858174at2"/>
<comment type="caution">
    <text evidence="2">The sequence shown here is derived from an EMBL/GenBank/DDBJ whole genome shotgun (WGS) entry which is preliminary data.</text>
</comment>
<dbReference type="InterPro" id="IPR009057">
    <property type="entry name" value="Homeodomain-like_sf"/>
</dbReference>
<accession>A0A3S5K2M6</accession>
<keyword evidence="3" id="KW-1185">Reference proteome</keyword>
<reference evidence="2 3" key="1">
    <citation type="journal article" date="2019" name="Genome Biol. Evol.">
        <title>Day and night: Metabolic profiles and evolutionary relationships of six axenic non-marine cyanobacteria.</title>
        <authorList>
            <person name="Will S.E."/>
            <person name="Henke P."/>
            <person name="Boedeker C."/>
            <person name="Huang S."/>
            <person name="Brinkmann H."/>
            <person name="Rohde M."/>
            <person name="Jarek M."/>
            <person name="Friedl T."/>
            <person name="Seufert S."/>
            <person name="Schumacher M."/>
            <person name="Overmann J."/>
            <person name="Neumann-Schaal M."/>
            <person name="Petersen J."/>
        </authorList>
    </citation>
    <scope>NUCLEOTIDE SEQUENCE [LARGE SCALE GENOMIC DNA]</scope>
    <source>
        <strain evidence="2 3">SAG 1403-4b</strain>
    </source>
</reference>
<feature type="domain" description="Mor transcription activator" evidence="1">
    <location>
        <begin position="56"/>
        <end position="120"/>
    </location>
</feature>
<proteinExistence type="predicted"/>
<sequence length="127" mass="14526">MENSDISEVLPKTLKELNKLIGLDATLSLVERFGGSALYIPKSIKEGHKLSYLAYEHIELLVREFAGTFIYIPLCRAMEKSARNQQIAEKRQSGTIDALAKEFNLSRRYIWHLLKKEKDNNASEVND</sequence>
<name>A0A3S5K2M6_ANAVA</name>
<organism evidence="2 3">
    <name type="scientific">Trichormus variabilis SAG 1403-4b</name>
    <dbReference type="NCBI Taxonomy" id="447716"/>
    <lineage>
        <taxon>Bacteria</taxon>
        <taxon>Bacillati</taxon>
        <taxon>Cyanobacteriota</taxon>
        <taxon>Cyanophyceae</taxon>
        <taxon>Nostocales</taxon>
        <taxon>Nostocaceae</taxon>
        <taxon>Trichormus</taxon>
    </lineage>
</organism>
<evidence type="ECO:0000313" key="3">
    <source>
        <dbReference type="Proteomes" id="UP000276103"/>
    </source>
</evidence>
<protein>
    <recommendedName>
        <fullName evidence="1">Mor transcription activator domain-containing protein</fullName>
    </recommendedName>
</protein>
<dbReference type="InterPro" id="IPR014875">
    <property type="entry name" value="Mor_transcription_activator"/>
</dbReference>
<evidence type="ECO:0000313" key="2">
    <source>
        <dbReference type="EMBL" id="RUS92528.1"/>
    </source>
</evidence>
<dbReference type="SUPFAM" id="SSF46689">
    <property type="entry name" value="Homeodomain-like"/>
    <property type="match status" value="1"/>
</dbReference>
<evidence type="ECO:0000259" key="1">
    <source>
        <dbReference type="Pfam" id="PF08765"/>
    </source>
</evidence>
<dbReference type="Proteomes" id="UP000276103">
    <property type="component" value="Unassembled WGS sequence"/>
</dbReference>
<dbReference type="EMBL" id="RSCM01000027">
    <property type="protein sequence ID" value="RUS92528.1"/>
    <property type="molecule type" value="Genomic_DNA"/>
</dbReference>
<gene>
    <name evidence="2" type="ORF">DSM107003_50110</name>
</gene>